<organism evidence="1 2">
    <name type="scientific">Coptis chinensis</name>
    <dbReference type="NCBI Taxonomy" id="261450"/>
    <lineage>
        <taxon>Eukaryota</taxon>
        <taxon>Viridiplantae</taxon>
        <taxon>Streptophyta</taxon>
        <taxon>Embryophyta</taxon>
        <taxon>Tracheophyta</taxon>
        <taxon>Spermatophyta</taxon>
        <taxon>Magnoliopsida</taxon>
        <taxon>Ranunculales</taxon>
        <taxon>Ranunculaceae</taxon>
        <taxon>Coptidoideae</taxon>
        <taxon>Coptis</taxon>
    </lineage>
</organism>
<dbReference type="Proteomes" id="UP000631114">
    <property type="component" value="Unassembled WGS sequence"/>
</dbReference>
<sequence>MPKEVGYWVNLGWAKSRPFLSLGQGVHAERGWYTNLVNSDDPFGGVYEQGRSFHRYKTQGWFLWSWGGVQSLMPLHNVTASVLLTSMFSCKGGNWGWLSEGSFPFRLIS</sequence>
<name>A0A835I3D4_9MAGN</name>
<comment type="caution">
    <text evidence="1">The sequence shown here is derived from an EMBL/GenBank/DDBJ whole genome shotgun (WGS) entry which is preliminary data.</text>
</comment>
<reference evidence="1 2" key="1">
    <citation type="submission" date="2020-10" db="EMBL/GenBank/DDBJ databases">
        <title>The Coptis chinensis genome and diversification of protoberbering-type alkaloids.</title>
        <authorList>
            <person name="Wang B."/>
            <person name="Shu S."/>
            <person name="Song C."/>
            <person name="Liu Y."/>
        </authorList>
    </citation>
    <scope>NUCLEOTIDE SEQUENCE [LARGE SCALE GENOMIC DNA]</scope>
    <source>
        <strain evidence="1">HL-2020</strain>
        <tissue evidence="1">Leaf</tissue>
    </source>
</reference>
<dbReference type="EMBL" id="JADFTS010000004">
    <property type="protein sequence ID" value="KAF9610875.1"/>
    <property type="molecule type" value="Genomic_DNA"/>
</dbReference>
<keyword evidence="2" id="KW-1185">Reference proteome</keyword>
<evidence type="ECO:0000313" key="1">
    <source>
        <dbReference type="EMBL" id="KAF9610875.1"/>
    </source>
</evidence>
<dbReference type="OrthoDB" id="1112931at2759"/>
<dbReference type="AlphaFoldDB" id="A0A835I3D4"/>
<evidence type="ECO:0000313" key="2">
    <source>
        <dbReference type="Proteomes" id="UP000631114"/>
    </source>
</evidence>
<accession>A0A835I3D4</accession>
<gene>
    <name evidence="1" type="ORF">IFM89_025337</name>
</gene>
<proteinExistence type="predicted"/>
<protein>
    <submittedName>
        <fullName evidence="1">Uncharacterized protein</fullName>
    </submittedName>
</protein>